<gene>
    <name evidence="1" type="ORF">T4D_14822</name>
</gene>
<organism evidence="1 2">
    <name type="scientific">Trichinella pseudospiralis</name>
    <name type="common">Parasitic roundworm</name>
    <dbReference type="NCBI Taxonomy" id="6337"/>
    <lineage>
        <taxon>Eukaryota</taxon>
        <taxon>Metazoa</taxon>
        <taxon>Ecdysozoa</taxon>
        <taxon>Nematoda</taxon>
        <taxon>Enoplea</taxon>
        <taxon>Dorylaimia</taxon>
        <taxon>Trichinellida</taxon>
        <taxon>Trichinellidae</taxon>
        <taxon>Trichinella</taxon>
    </lineage>
</organism>
<protein>
    <submittedName>
        <fullName evidence="1">Uncharacterized protein</fullName>
    </submittedName>
</protein>
<dbReference type="EMBL" id="JYDT01000005">
    <property type="protein sequence ID" value="KRY92864.1"/>
    <property type="molecule type" value="Genomic_DNA"/>
</dbReference>
<keyword evidence="2" id="KW-1185">Reference proteome</keyword>
<dbReference type="Proteomes" id="UP000054995">
    <property type="component" value="Unassembled WGS sequence"/>
</dbReference>
<dbReference type="AlphaFoldDB" id="A0A0V1G3L4"/>
<evidence type="ECO:0000313" key="2">
    <source>
        <dbReference type="Proteomes" id="UP000054995"/>
    </source>
</evidence>
<name>A0A0V1G3L4_TRIPS</name>
<reference evidence="1 2" key="1">
    <citation type="submission" date="2015-01" db="EMBL/GenBank/DDBJ databases">
        <title>Evolution of Trichinella species and genotypes.</title>
        <authorList>
            <person name="Korhonen P.K."/>
            <person name="Edoardo P."/>
            <person name="Giuseppe L.R."/>
            <person name="Gasser R.B."/>
        </authorList>
    </citation>
    <scope>NUCLEOTIDE SEQUENCE [LARGE SCALE GENOMIC DNA]</scope>
    <source>
        <strain evidence="1">ISS470</strain>
    </source>
</reference>
<evidence type="ECO:0000313" key="1">
    <source>
        <dbReference type="EMBL" id="KRY92864.1"/>
    </source>
</evidence>
<accession>A0A0V1G3L4</accession>
<comment type="caution">
    <text evidence="1">The sequence shown here is derived from an EMBL/GenBank/DDBJ whole genome shotgun (WGS) entry which is preliminary data.</text>
</comment>
<proteinExistence type="predicted"/>
<sequence>MAFFQKSRPVQINLNSSKSTYSQLYVKRSDSKLIYVVYYSRIKALLFLKIVLYLENIHILNIKNSKQRVKHFSNFTNAENIIDL</sequence>